<comment type="catalytic activity">
    <reaction evidence="5">
        <text>a cytidine in 25S rRNA + S-adenosyl-L-methionine = a 5-methylcytidine in 25S rRNA + S-adenosyl-L-homocysteine + H(+)</text>
        <dbReference type="Rhea" id="RHEA:47780"/>
        <dbReference type="Rhea" id="RHEA-COMP:11911"/>
        <dbReference type="Rhea" id="RHEA-COMP:11912"/>
        <dbReference type="ChEBI" id="CHEBI:15378"/>
        <dbReference type="ChEBI" id="CHEBI:57856"/>
        <dbReference type="ChEBI" id="CHEBI:59789"/>
        <dbReference type="ChEBI" id="CHEBI:74483"/>
        <dbReference type="ChEBI" id="CHEBI:82748"/>
    </reaction>
</comment>
<feature type="active site" description="Nucleophile" evidence="6">
    <location>
        <position position="379"/>
    </location>
</feature>
<feature type="binding site" evidence="6">
    <location>
        <position position="271"/>
    </location>
    <ligand>
        <name>S-adenosyl-L-methionine</name>
        <dbReference type="ChEBI" id="CHEBI:59789"/>
    </ligand>
</feature>
<evidence type="ECO:0000256" key="6">
    <source>
        <dbReference type="PROSITE-ProRule" id="PRU01023"/>
    </source>
</evidence>
<keyword evidence="10" id="KW-1185">Reference proteome</keyword>
<dbReference type="FunFam" id="3.40.50.150:FF:000164">
    <property type="entry name" value="Methyltransferase NSUN5, putative"/>
    <property type="match status" value="1"/>
</dbReference>
<evidence type="ECO:0000313" key="10">
    <source>
        <dbReference type="Proteomes" id="UP000241394"/>
    </source>
</evidence>
<dbReference type="Gramene" id="PSR93605">
    <property type="protein sequence ID" value="PSR93605"/>
    <property type="gene ID" value="CEY00_Acc28219"/>
</dbReference>
<proteinExistence type="inferred from homology"/>
<name>A0A2R6PMP6_ACTCC</name>
<gene>
    <name evidence="9" type="ORF">CEY00_Acc28219</name>
</gene>
<evidence type="ECO:0000256" key="3">
    <source>
        <dbReference type="ARBA" id="ARBA00022691"/>
    </source>
</evidence>
<dbReference type="InterPro" id="IPR049561">
    <property type="entry name" value="NSUN5_7_fdxn-like"/>
</dbReference>
<dbReference type="Proteomes" id="UP000241394">
    <property type="component" value="Chromosome LG24"/>
</dbReference>
<dbReference type="Pfam" id="PF21148">
    <property type="entry name" value="NSUN5_fdxn-like"/>
    <property type="match status" value="1"/>
</dbReference>
<dbReference type="EMBL" id="NKQK01000024">
    <property type="protein sequence ID" value="PSR93605.1"/>
    <property type="molecule type" value="Genomic_DNA"/>
</dbReference>
<dbReference type="AlphaFoldDB" id="A0A2R6PMP6"/>
<dbReference type="InterPro" id="IPR049560">
    <property type="entry name" value="MeTrfase_RsmB-F_NOP2_cat"/>
</dbReference>
<dbReference type="InterPro" id="IPR001678">
    <property type="entry name" value="MeTrfase_RsmB-F_NOP2_dom"/>
</dbReference>
<sequence length="513" mass="56957">MGRLKKSATITSASQKQEKGRPSNAERSAYFARREAAKVLRSVIQGDAKRRAVGSIKSLVYSPSIRNKRGTFALVCQTLKYLPILKDVLDSASILNSKWKRQGELMCIIAYDILFGQAASLFGDAEKFLLLRKDALQLALAQLLVRKGVKNIKDLIAHQQLSDIAKPRYIRVNTLKLDSESALHELGKQYMVHEDDMVPDLLVLPPGIDLHDHPLVINGSVFMQGKGSSMAALALQPEPGWQVMDACAAPGNKTVHLAGLMRGKGKIIACELNKERLRRLKDTIKLAGAANVEVLHEDFLNLNPKLTTYSKVRAILLDPSCSGSGTVAVRLDHLLPSHGVGNADATDVDRLRKLQAFQKKALAHALSFPTVERIVYSTCSIHQIENEDVIKSILPLASSFGFQLATPFPHWPRRGLPVVQGSEHLLRTDPVEDKEGFFIALFIRKLTNNHTEEKPLKPCGSTSEALHPKKSSCGKDKPRIKYKISMYNPFFKMSKMMLQNKYSTRRGLPKFAS</sequence>
<accession>A0A2R6PMP6</accession>
<dbReference type="OrthoDB" id="435282at2759"/>
<dbReference type="InParanoid" id="A0A2R6PMP6"/>
<dbReference type="Pfam" id="PF01189">
    <property type="entry name" value="Methyltr_RsmB-F"/>
    <property type="match status" value="1"/>
</dbReference>
<dbReference type="PANTHER" id="PTHR22807">
    <property type="entry name" value="NOP2 YEAST -RELATED NOL1/NOP2/FMU SUN DOMAIN-CONTAINING"/>
    <property type="match status" value="1"/>
</dbReference>
<comment type="caution">
    <text evidence="9">The sequence shown here is derived from an EMBL/GenBank/DDBJ whole genome shotgun (WGS) entry which is preliminary data.</text>
</comment>
<dbReference type="STRING" id="1590841.A0A2R6PMP6"/>
<feature type="binding site" evidence="6">
    <location>
        <begin position="247"/>
        <end position="253"/>
    </location>
    <ligand>
        <name>S-adenosyl-L-methionine</name>
        <dbReference type="ChEBI" id="CHEBI:59789"/>
    </ligand>
</feature>
<feature type="binding site" evidence="6">
    <location>
        <position position="298"/>
    </location>
    <ligand>
        <name>S-adenosyl-L-methionine</name>
        <dbReference type="ChEBI" id="CHEBI:59789"/>
    </ligand>
</feature>
<evidence type="ECO:0000313" key="9">
    <source>
        <dbReference type="EMBL" id="PSR93605.1"/>
    </source>
</evidence>
<dbReference type="InterPro" id="IPR029063">
    <property type="entry name" value="SAM-dependent_MTases_sf"/>
</dbReference>
<dbReference type="PRINTS" id="PR02008">
    <property type="entry name" value="RCMTFAMILY"/>
</dbReference>
<evidence type="ECO:0000256" key="4">
    <source>
        <dbReference type="ARBA" id="ARBA00022884"/>
    </source>
</evidence>
<organism evidence="9 10">
    <name type="scientific">Actinidia chinensis var. chinensis</name>
    <name type="common">Chinese soft-hair kiwi</name>
    <dbReference type="NCBI Taxonomy" id="1590841"/>
    <lineage>
        <taxon>Eukaryota</taxon>
        <taxon>Viridiplantae</taxon>
        <taxon>Streptophyta</taxon>
        <taxon>Embryophyta</taxon>
        <taxon>Tracheophyta</taxon>
        <taxon>Spermatophyta</taxon>
        <taxon>Magnoliopsida</taxon>
        <taxon>eudicotyledons</taxon>
        <taxon>Gunneridae</taxon>
        <taxon>Pentapetalae</taxon>
        <taxon>asterids</taxon>
        <taxon>Ericales</taxon>
        <taxon>Actinidiaceae</taxon>
        <taxon>Actinidia</taxon>
    </lineage>
</organism>
<dbReference type="GO" id="GO:0005730">
    <property type="term" value="C:nucleolus"/>
    <property type="evidence" value="ECO:0007669"/>
    <property type="project" value="TreeGrafter"/>
</dbReference>
<dbReference type="PROSITE" id="PS51686">
    <property type="entry name" value="SAM_MT_RSMB_NOP"/>
    <property type="match status" value="1"/>
</dbReference>
<dbReference type="GO" id="GO:0070475">
    <property type="term" value="P:rRNA base methylation"/>
    <property type="evidence" value="ECO:0007669"/>
    <property type="project" value="TreeGrafter"/>
</dbReference>
<keyword evidence="2 6" id="KW-0808">Transferase</keyword>
<dbReference type="FunCoup" id="A0A2R6PMP6">
    <property type="interactions" value="4279"/>
</dbReference>
<dbReference type="Gene3D" id="3.30.70.1170">
    <property type="entry name" value="Sun protein, domain 3"/>
    <property type="match status" value="1"/>
</dbReference>
<dbReference type="CDD" id="cd02440">
    <property type="entry name" value="AdoMet_MTases"/>
    <property type="match status" value="1"/>
</dbReference>
<dbReference type="InterPro" id="IPR023267">
    <property type="entry name" value="RCMT"/>
</dbReference>
<dbReference type="Pfam" id="PF21153">
    <property type="entry name" value="NSUN5_N"/>
    <property type="match status" value="1"/>
</dbReference>
<dbReference type="InterPro" id="IPR048889">
    <property type="entry name" value="NSUN5_RCM1_N"/>
</dbReference>
<evidence type="ECO:0000256" key="5">
    <source>
        <dbReference type="ARBA" id="ARBA00053002"/>
    </source>
</evidence>
<evidence type="ECO:0000259" key="8">
    <source>
        <dbReference type="PROSITE" id="PS51686"/>
    </source>
</evidence>
<dbReference type="SMR" id="A0A2R6PMP6"/>
<feature type="binding site" evidence="6">
    <location>
        <position position="318"/>
    </location>
    <ligand>
        <name>S-adenosyl-L-methionine</name>
        <dbReference type="ChEBI" id="CHEBI:59789"/>
    </ligand>
</feature>
<feature type="region of interest" description="Disordered" evidence="7">
    <location>
        <begin position="454"/>
        <end position="475"/>
    </location>
</feature>
<dbReference type="GO" id="GO:0008173">
    <property type="term" value="F:RNA methyltransferase activity"/>
    <property type="evidence" value="ECO:0007669"/>
    <property type="project" value="InterPro"/>
</dbReference>
<keyword evidence="4 6" id="KW-0694">RNA-binding</keyword>
<feature type="domain" description="SAM-dependent MTase RsmB/NOP-type" evidence="8">
    <location>
        <begin position="158"/>
        <end position="445"/>
    </location>
</feature>
<dbReference type="Gene3D" id="3.40.50.150">
    <property type="entry name" value="Vaccinia Virus protein VP39"/>
    <property type="match status" value="1"/>
</dbReference>
<dbReference type="SUPFAM" id="SSF53335">
    <property type="entry name" value="S-adenosyl-L-methionine-dependent methyltransferases"/>
    <property type="match status" value="1"/>
</dbReference>
<dbReference type="PANTHER" id="PTHR22807:SF4">
    <property type="entry name" value="28S RRNA (CYTOSINE-C(5))-METHYLTRANSFERASE"/>
    <property type="match status" value="1"/>
</dbReference>
<protein>
    <submittedName>
        <fullName evidence="9">28S rRNA (Cytosine-C(5))-methyltransferase</fullName>
    </submittedName>
</protein>
<evidence type="ECO:0000256" key="7">
    <source>
        <dbReference type="SAM" id="MobiDB-lite"/>
    </source>
</evidence>
<keyword evidence="1 6" id="KW-0489">Methyltransferase</keyword>
<evidence type="ECO:0000256" key="2">
    <source>
        <dbReference type="ARBA" id="ARBA00022679"/>
    </source>
</evidence>
<feature type="region of interest" description="Disordered" evidence="7">
    <location>
        <begin position="1"/>
        <end position="26"/>
    </location>
</feature>
<evidence type="ECO:0000256" key="1">
    <source>
        <dbReference type="ARBA" id="ARBA00022603"/>
    </source>
</evidence>
<keyword evidence="3 6" id="KW-0949">S-adenosyl-L-methionine</keyword>
<dbReference type="OMA" id="SFKSRIY"/>
<reference evidence="9 10" key="1">
    <citation type="submission" date="2017-07" db="EMBL/GenBank/DDBJ databases">
        <title>An improved, manually edited Actinidia chinensis var. chinensis (kiwifruit) genome highlights the challenges associated with draft genomes and gene prediction in plants.</title>
        <authorList>
            <person name="Pilkington S."/>
            <person name="Crowhurst R."/>
            <person name="Hilario E."/>
            <person name="Nardozza S."/>
            <person name="Fraser L."/>
            <person name="Peng Y."/>
            <person name="Gunaseelan K."/>
            <person name="Simpson R."/>
            <person name="Tahir J."/>
            <person name="Deroles S."/>
            <person name="Templeton K."/>
            <person name="Luo Z."/>
            <person name="Davy M."/>
            <person name="Cheng C."/>
            <person name="Mcneilage M."/>
            <person name="Scaglione D."/>
            <person name="Liu Y."/>
            <person name="Zhang Q."/>
            <person name="Datson P."/>
            <person name="De Silva N."/>
            <person name="Gardiner S."/>
            <person name="Bassett H."/>
            <person name="Chagne D."/>
            <person name="Mccallum J."/>
            <person name="Dzierzon H."/>
            <person name="Deng C."/>
            <person name="Wang Y.-Y."/>
            <person name="Barron N."/>
            <person name="Manako K."/>
            <person name="Bowen J."/>
            <person name="Foster T."/>
            <person name="Erridge Z."/>
            <person name="Tiffin H."/>
            <person name="Waite C."/>
            <person name="Davies K."/>
            <person name="Grierson E."/>
            <person name="Laing W."/>
            <person name="Kirk R."/>
            <person name="Chen X."/>
            <person name="Wood M."/>
            <person name="Montefiori M."/>
            <person name="Brummell D."/>
            <person name="Schwinn K."/>
            <person name="Catanach A."/>
            <person name="Fullerton C."/>
            <person name="Li D."/>
            <person name="Meiyalaghan S."/>
            <person name="Nieuwenhuizen N."/>
            <person name="Read N."/>
            <person name="Prakash R."/>
            <person name="Hunter D."/>
            <person name="Zhang H."/>
            <person name="Mckenzie M."/>
            <person name="Knabel M."/>
            <person name="Harris A."/>
            <person name="Allan A."/>
            <person name="Chen A."/>
            <person name="Janssen B."/>
            <person name="Plunkett B."/>
            <person name="Dwamena C."/>
            <person name="Voogd C."/>
            <person name="Leif D."/>
            <person name="Lafferty D."/>
            <person name="Souleyre E."/>
            <person name="Varkonyi-Gasic E."/>
            <person name="Gambi F."/>
            <person name="Hanley J."/>
            <person name="Yao J.-L."/>
            <person name="Cheung J."/>
            <person name="David K."/>
            <person name="Warren B."/>
            <person name="Marsh K."/>
            <person name="Snowden K."/>
            <person name="Lin-Wang K."/>
            <person name="Brian L."/>
            <person name="Martinez-Sanchez M."/>
            <person name="Wang M."/>
            <person name="Ileperuma N."/>
            <person name="Macnee N."/>
            <person name="Campin R."/>
            <person name="Mcatee P."/>
            <person name="Drummond R."/>
            <person name="Espley R."/>
            <person name="Ireland H."/>
            <person name="Wu R."/>
            <person name="Atkinson R."/>
            <person name="Karunairetnam S."/>
            <person name="Bulley S."/>
            <person name="Chunkath S."/>
            <person name="Hanley Z."/>
            <person name="Storey R."/>
            <person name="Thrimawithana A."/>
            <person name="Thomson S."/>
            <person name="David C."/>
            <person name="Testolin R."/>
        </authorList>
    </citation>
    <scope>NUCLEOTIDE SEQUENCE [LARGE SCALE GENOMIC DNA]</scope>
    <source>
        <strain evidence="10">cv. Red5</strain>
        <tissue evidence="9">Young leaf</tissue>
    </source>
</reference>
<dbReference type="GO" id="GO:0003729">
    <property type="term" value="F:mRNA binding"/>
    <property type="evidence" value="ECO:0007669"/>
    <property type="project" value="EnsemblPlants"/>
</dbReference>
<reference evidence="10" key="2">
    <citation type="journal article" date="2018" name="BMC Genomics">
        <title>A manually annotated Actinidia chinensis var. chinensis (kiwifruit) genome highlights the challenges associated with draft genomes and gene prediction in plants.</title>
        <authorList>
            <person name="Pilkington S.M."/>
            <person name="Crowhurst R."/>
            <person name="Hilario E."/>
            <person name="Nardozza S."/>
            <person name="Fraser L."/>
            <person name="Peng Y."/>
            <person name="Gunaseelan K."/>
            <person name="Simpson R."/>
            <person name="Tahir J."/>
            <person name="Deroles S.C."/>
            <person name="Templeton K."/>
            <person name="Luo Z."/>
            <person name="Davy M."/>
            <person name="Cheng C."/>
            <person name="McNeilage M."/>
            <person name="Scaglione D."/>
            <person name="Liu Y."/>
            <person name="Zhang Q."/>
            <person name="Datson P."/>
            <person name="De Silva N."/>
            <person name="Gardiner S.E."/>
            <person name="Bassett H."/>
            <person name="Chagne D."/>
            <person name="McCallum J."/>
            <person name="Dzierzon H."/>
            <person name="Deng C."/>
            <person name="Wang Y.Y."/>
            <person name="Barron L."/>
            <person name="Manako K."/>
            <person name="Bowen J."/>
            <person name="Foster T.M."/>
            <person name="Erridge Z.A."/>
            <person name="Tiffin H."/>
            <person name="Waite C.N."/>
            <person name="Davies K.M."/>
            <person name="Grierson E.P."/>
            <person name="Laing W.A."/>
            <person name="Kirk R."/>
            <person name="Chen X."/>
            <person name="Wood M."/>
            <person name="Montefiori M."/>
            <person name="Brummell D.A."/>
            <person name="Schwinn K.E."/>
            <person name="Catanach A."/>
            <person name="Fullerton C."/>
            <person name="Li D."/>
            <person name="Meiyalaghan S."/>
            <person name="Nieuwenhuizen N."/>
            <person name="Read N."/>
            <person name="Prakash R."/>
            <person name="Hunter D."/>
            <person name="Zhang H."/>
            <person name="McKenzie M."/>
            <person name="Knabel M."/>
            <person name="Harris A."/>
            <person name="Allan A.C."/>
            <person name="Gleave A."/>
            <person name="Chen A."/>
            <person name="Janssen B.J."/>
            <person name="Plunkett B."/>
            <person name="Ampomah-Dwamena C."/>
            <person name="Voogd C."/>
            <person name="Leif D."/>
            <person name="Lafferty D."/>
            <person name="Souleyre E.J.F."/>
            <person name="Varkonyi-Gasic E."/>
            <person name="Gambi F."/>
            <person name="Hanley J."/>
            <person name="Yao J.L."/>
            <person name="Cheung J."/>
            <person name="David K.M."/>
            <person name="Warren B."/>
            <person name="Marsh K."/>
            <person name="Snowden K.C."/>
            <person name="Lin-Wang K."/>
            <person name="Brian L."/>
            <person name="Martinez-Sanchez M."/>
            <person name="Wang M."/>
            <person name="Ileperuma N."/>
            <person name="Macnee N."/>
            <person name="Campin R."/>
            <person name="McAtee P."/>
            <person name="Drummond R.S.M."/>
            <person name="Espley R.V."/>
            <person name="Ireland H.S."/>
            <person name="Wu R."/>
            <person name="Atkinson R.G."/>
            <person name="Karunairetnam S."/>
            <person name="Bulley S."/>
            <person name="Chunkath S."/>
            <person name="Hanley Z."/>
            <person name="Storey R."/>
            <person name="Thrimawithana A.H."/>
            <person name="Thomson S."/>
            <person name="David C."/>
            <person name="Testolin R."/>
            <person name="Huang H."/>
            <person name="Hellens R.P."/>
            <person name="Schaffer R.J."/>
        </authorList>
    </citation>
    <scope>NUCLEOTIDE SEQUENCE [LARGE SCALE GENOMIC DNA]</scope>
    <source>
        <strain evidence="10">cv. Red5</strain>
    </source>
</reference>
<comment type="similarity">
    <text evidence="6">Belongs to the class I-like SAM-binding methyltransferase superfamily. RsmB/NOP family.</text>
</comment>